<gene>
    <name evidence="1" type="ORF">CLUMA_CG000427</name>
</gene>
<dbReference type="Proteomes" id="UP000183832">
    <property type="component" value="Unassembled WGS sequence"/>
</dbReference>
<organism evidence="1 2">
    <name type="scientific">Clunio marinus</name>
    <dbReference type="NCBI Taxonomy" id="568069"/>
    <lineage>
        <taxon>Eukaryota</taxon>
        <taxon>Metazoa</taxon>
        <taxon>Ecdysozoa</taxon>
        <taxon>Arthropoda</taxon>
        <taxon>Hexapoda</taxon>
        <taxon>Insecta</taxon>
        <taxon>Pterygota</taxon>
        <taxon>Neoptera</taxon>
        <taxon>Endopterygota</taxon>
        <taxon>Diptera</taxon>
        <taxon>Nematocera</taxon>
        <taxon>Chironomoidea</taxon>
        <taxon>Chironomidae</taxon>
        <taxon>Clunio</taxon>
    </lineage>
</organism>
<reference evidence="1 2" key="1">
    <citation type="submission" date="2015-04" db="EMBL/GenBank/DDBJ databases">
        <authorList>
            <person name="Syromyatnikov M.Y."/>
            <person name="Popov V.N."/>
        </authorList>
    </citation>
    <scope>NUCLEOTIDE SEQUENCE [LARGE SCALE GENOMIC DNA]</scope>
</reference>
<proteinExistence type="predicted"/>
<accession>A0A1J1HJE0</accession>
<sequence length="59" mass="6886">MVLYVDAARHMKGEWGEKKRLSDKQSPGVEMGQRAIITTTVKTYFCKMKMSEKKEKKTF</sequence>
<dbReference type="AlphaFoldDB" id="A0A1J1HJE0"/>
<protein>
    <submittedName>
        <fullName evidence="1">CLUMA_CG000427, isoform A</fullName>
    </submittedName>
</protein>
<keyword evidence="2" id="KW-1185">Reference proteome</keyword>
<name>A0A1J1HJE0_9DIPT</name>
<evidence type="ECO:0000313" key="1">
    <source>
        <dbReference type="EMBL" id="CRK86385.1"/>
    </source>
</evidence>
<evidence type="ECO:0000313" key="2">
    <source>
        <dbReference type="Proteomes" id="UP000183832"/>
    </source>
</evidence>
<dbReference type="EMBL" id="CVRI01000001">
    <property type="protein sequence ID" value="CRK86385.1"/>
    <property type="molecule type" value="Genomic_DNA"/>
</dbReference>